<organism evidence="1">
    <name type="scientific">Arion vulgaris</name>
    <dbReference type="NCBI Taxonomy" id="1028688"/>
    <lineage>
        <taxon>Eukaryota</taxon>
        <taxon>Metazoa</taxon>
        <taxon>Spiralia</taxon>
        <taxon>Lophotrochozoa</taxon>
        <taxon>Mollusca</taxon>
        <taxon>Gastropoda</taxon>
        <taxon>Heterobranchia</taxon>
        <taxon>Euthyneura</taxon>
        <taxon>Panpulmonata</taxon>
        <taxon>Eupulmonata</taxon>
        <taxon>Stylommatophora</taxon>
        <taxon>Helicina</taxon>
        <taxon>Arionoidea</taxon>
        <taxon>Arionidae</taxon>
        <taxon>Arion</taxon>
    </lineage>
</organism>
<accession>A0A0B6YZJ2</accession>
<feature type="non-terminal residue" evidence="1">
    <location>
        <position position="1"/>
    </location>
</feature>
<reference evidence="1" key="1">
    <citation type="submission" date="2014-12" db="EMBL/GenBank/DDBJ databases">
        <title>Insight into the proteome of Arion vulgaris.</title>
        <authorList>
            <person name="Aradska J."/>
            <person name="Bulat T."/>
            <person name="Smidak R."/>
            <person name="Sarate P."/>
            <person name="Gangsoo J."/>
            <person name="Sialana F."/>
            <person name="Bilban M."/>
            <person name="Lubec G."/>
        </authorList>
    </citation>
    <scope>NUCLEOTIDE SEQUENCE</scope>
    <source>
        <tissue evidence="1">Skin</tissue>
    </source>
</reference>
<proteinExistence type="predicted"/>
<gene>
    <name evidence="1" type="primary">ORF42524</name>
</gene>
<name>A0A0B6YZJ2_9EUPU</name>
<sequence>CTSDNRRQKKTIHIKCVHKIFGHKCTQMSWQNIWFQTGSKLYVNTRWRRICGFRQVESYILTPGGEEIETVISTENTPQIWMQK</sequence>
<protein>
    <submittedName>
        <fullName evidence="1">Uncharacterized protein</fullName>
    </submittedName>
</protein>
<dbReference type="EMBL" id="HACG01014667">
    <property type="protein sequence ID" value="CEK61532.1"/>
    <property type="molecule type" value="Transcribed_RNA"/>
</dbReference>
<dbReference type="AlphaFoldDB" id="A0A0B6YZJ2"/>
<evidence type="ECO:0000313" key="1">
    <source>
        <dbReference type="EMBL" id="CEK61532.1"/>
    </source>
</evidence>